<sequence>MLVRFIVGNFLSFNERTEFNMLPGAYKRHKHHVLECNKDFSLLKSAAIYGANGAGKSNLVRAIAMLQKIVSSGIWRPEREIAFKNTSGIQRGPFHLEIEFLYESNLLLYGVEIYDEVIFNEWLIKSDIDSKKEEVIFKREVAEEGYTSITITNRYLQSERDWLRKDLYQNELLEINVPLLYLLIKNKENIIKEANIAFQYITDRLKVIFPDSQPLDMIGGFLADSQLFEFANNLMASFETGITSLGLESVDIEYFFGSNETDKVESIKRRLDKGEPMVVVESAGDYVAIEKIDDKYVVKKIVTFHETAAYELDEESDGTKRLLEFMPAFYNVLNHDITYIIDEIDRSIHPALLKQVLTKLLTEDGQFKGQLIFTTHESNLLDFEIFRQDEIWFAEKDKTGATTLFSLSDFDVRADLDWRKGYLNGRFGAIPFLNDLKQLNWHNYGQHTE</sequence>
<dbReference type="Gene3D" id="3.40.50.300">
    <property type="entry name" value="P-loop containing nucleotide triphosphate hydrolases"/>
    <property type="match status" value="1"/>
</dbReference>
<accession>A0A562T4C6</accession>
<organism evidence="2 3">
    <name type="scientific">Chitinophaga japonensis</name>
    <name type="common">Flexibacter japonensis</name>
    <dbReference type="NCBI Taxonomy" id="104662"/>
    <lineage>
        <taxon>Bacteria</taxon>
        <taxon>Pseudomonadati</taxon>
        <taxon>Bacteroidota</taxon>
        <taxon>Chitinophagia</taxon>
        <taxon>Chitinophagales</taxon>
        <taxon>Chitinophagaceae</taxon>
        <taxon>Chitinophaga</taxon>
    </lineage>
</organism>
<evidence type="ECO:0000313" key="3">
    <source>
        <dbReference type="Proteomes" id="UP000316778"/>
    </source>
</evidence>
<dbReference type="GO" id="GO:0005524">
    <property type="term" value="F:ATP binding"/>
    <property type="evidence" value="ECO:0007669"/>
    <property type="project" value="InterPro"/>
</dbReference>
<dbReference type="InterPro" id="IPR003959">
    <property type="entry name" value="ATPase_AAA_core"/>
</dbReference>
<dbReference type="GO" id="GO:0016887">
    <property type="term" value="F:ATP hydrolysis activity"/>
    <property type="evidence" value="ECO:0007669"/>
    <property type="project" value="InterPro"/>
</dbReference>
<gene>
    <name evidence="2" type="ORF">LX66_1990</name>
</gene>
<evidence type="ECO:0000259" key="1">
    <source>
        <dbReference type="Pfam" id="PF13304"/>
    </source>
</evidence>
<comment type="caution">
    <text evidence="2">The sequence shown here is derived from an EMBL/GenBank/DDBJ whole genome shotgun (WGS) entry which is preliminary data.</text>
</comment>
<dbReference type="InterPro" id="IPR027417">
    <property type="entry name" value="P-loop_NTPase"/>
</dbReference>
<dbReference type="Proteomes" id="UP000316778">
    <property type="component" value="Unassembled WGS sequence"/>
</dbReference>
<keyword evidence="3" id="KW-1185">Reference proteome</keyword>
<feature type="domain" description="ATPase AAA-type core" evidence="1">
    <location>
        <begin position="46"/>
        <end position="382"/>
    </location>
</feature>
<proteinExistence type="predicted"/>
<dbReference type="AlphaFoldDB" id="A0A562T4C6"/>
<dbReference type="OrthoDB" id="9809324at2"/>
<dbReference type="EMBL" id="VLLG01000003">
    <property type="protein sequence ID" value="TWI87916.1"/>
    <property type="molecule type" value="Genomic_DNA"/>
</dbReference>
<evidence type="ECO:0000313" key="2">
    <source>
        <dbReference type="EMBL" id="TWI87916.1"/>
    </source>
</evidence>
<dbReference type="PANTHER" id="PTHR40396:SF1">
    <property type="entry name" value="ATPASE AAA-TYPE CORE DOMAIN-CONTAINING PROTEIN"/>
    <property type="match status" value="1"/>
</dbReference>
<dbReference type="Pfam" id="PF13304">
    <property type="entry name" value="AAA_21"/>
    <property type="match status" value="1"/>
</dbReference>
<name>A0A562T4C6_CHIJA</name>
<dbReference type="PANTHER" id="PTHR40396">
    <property type="entry name" value="ATPASE-LIKE PROTEIN"/>
    <property type="match status" value="1"/>
</dbReference>
<reference evidence="2 3" key="1">
    <citation type="journal article" date="2013" name="Stand. Genomic Sci.">
        <title>Genomic Encyclopedia of Type Strains, Phase I: The one thousand microbial genomes (KMG-I) project.</title>
        <authorList>
            <person name="Kyrpides N.C."/>
            <person name="Woyke T."/>
            <person name="Eisen J.A."/>
            <person name="Garrity G."/>
            <person name="Lilburn T.G."/>
            <person name="Beck B.J."/>
            <person name="Whitman W.B."/>
            <person name="Hugenholtz P."/>
            <person name="Klenk H.P."/>
        </authorList>
    </citation>
    <scope>NUCLEOTIDE SEQUENCE [LARGE SCALE GENOMIC DNA]</scope>
    <source>
        <strain evidence="2 3">DSM 13484</strain>
    </source>
</reference>
<protein>
    <recommendedName>
        <fullName evidence="1">ATPase AAA-type core domain-containing protein</fullName>
    </recommendedName>
</protein>
<dbReference type="SUPFAM" id="SSF52540">
    <property type="entry name" value="P-loop containing nucleoside triphosphate hydrolases"/>
    <property type="match status" value="1"/>
</dbReference>
<dbReference type="RefSeq" id="WP_145712496.1">
    <property type="nucleotide sequence ID" value="NZ_BAAAFY010000001.1"/>
</dbReference>